<evidence type="ECO:0000313" key="2">
    <source>
        <dbReference type="EMBL" id="THD81602.1"/>
    </source>
</evidence>
<reference evidence="2 3" key="1">
    <citation type="submission" date="2019-04" db="EMBL/GenBank/DDBJ databases">
        <title>Draft genome sequence of Gemmobacter aestuarii sp. nov.</title>
        <authorList>
            <person name="Hameed A."/>
            <person name="Lin S.-Y."/>
            <person name="Shahina M."/>
            <person name="Lai W.-A."/>
            <person name="Young C.-C."/>
        </authorList>
    </citation>
    <scope>NUCLEOTIDE SEQUENCE [LARGE SCALE GENOMIC DNA]</scope>
    <source>
        <strain evidence="2 3">CC-PW-75</strain>
    </source>
</reference>
<dbReference type="Proteomes" id="UP000309450">
    <property type="component" value="Unassembled WGS sequence"/>
</dbReference>
<accession>A0A4S3MKW8</accession>
<dbReference type="AlphaFoldDB" id="A0A4S3MKW8"/>
<keyword evidence="3" id="KW-1185">Reference proteome</keyword>
<feature type="domain" description="DUF6455" evidence="1">
    <location>
        <begin position="6"/>
        <end position="83"/>
    </location>
</feature>
<evidence type="ECO:0000313" key="3">
    <source>
        <dbReference type="Proteomes" id="UP000309450"/>
    </source>
</evidence>
<dbReference type="Pfam" id="PF20056">
    <property type="entry name" value="DUF6455"/>
    <property type="match status" value="1"/>
</dbReference>
<proteinExistence type="predicted"/>
<sequence>MIGYVDAPRAWWLTHGMARTVGVNLPRAVIEGWLTRAELAGLVDRCQTCGKAADCTSWLAVSPVPQEGLPTFCCNKAEIEALTPEP</sequence>
<protein>
    <recommendedName>
        <fullName evidence="1">DUF6455 domain-containing protein</fullName>
    </recommendedName>
</protein>
<organism evidence="2 3">
    <name type="scientific">Aliigemmobacter aestuarii</name>
    <dbReference type="NCBI Taxonomy" id="1445661"/>
    <lineage>
        <taxon>Bacteria</taxon>
        <taxon>Pseudomonadati</taxon>
        <taxon>Pseudomonadota</taxon>
        <taxon>Alphaproteobacteria</taxon>
        <taxon>Rhodobacterales</taxon>
        <taxon>Paracoccaceae</taxon>
        <taxon>Aliigemmobacter</taxon>
    </lineage>
</organism>
<evidence type="ECO:0000259" key="1">
    <source>
        <dbReference type="Pfam" id="PF20056"/>
    </source>
</evidence>
<comment type="caution">
    <text evidence="2">The sequence shown here is derived from an EMBL/GenBank/DDBJ whole genome shotgun (WGS) entry which is preliminary data.</text>
</comment>
<dbReference type="RefSeq" id="WP_136395860.1">
    <property type="nucleotide sequence ID" value="NZ_SSND01000005.1"/>
</dbReference>
<dbReference type="OrthoDB" id="7689275at2"/>
<dbReference type="InterPro" id="IPR045601">
    <property type="entry name" value="DUF6455"/>
</dbReference>
<name>A0A4S3MKW8_9RHOB</name>
<dbReference type="EMBL" id="SSND01000005">
    <property type="protein sequence ID" value="THD81602.1"/>
    <property type="molecule type" value="Genomic_DNA"/>
</dbReference>
<gene>
    <name evidence="2" type="ORF">E7811_16495</name>
</gene>